<comment type="caution">
    <text evidence="2">The sequence shown here is derived from an EMBL/GenBank/DDBJ whole genome shotgun (WGS) entry which is preliminary data.</text>
</comment>
<dbReference type="EMBL" id="WUXD01000049">
    <property type="protein sequence ID" value="MBM4628640.1"/>
    <property type="molecule type" value="Genomic_DNA"/>
</dbReference>
<accession>A0AAP2F4T3</accession>
<proteinExistence type="predicted"/>
<dbReference type="Proteomes" id="UP000738270">
    <property type="component" value="Unassembled WGS sequence"/>
</dbReference>
<reference evidence="2" key="1">
    <citation type="submission" date="2019-11" db="EMBL/GenBank/DDBJ databases">
        <title>Spread of Macrolides and rifampicin resistant Rhodococcus equi in clinical isolates in the USA.</title>
        <authorList>
            <person name="Alvarez-Narvaez S."/>
            <person name="Huber L."/>
            <person name="Cohen N.D."/>
            <person name="Slovis N."/>
            <person name="Greiter M."/>
            <person name="Giguere S."/>
            <person name="Hart K."/>
        </authorList>
    </citation>
    <scope>NUCLEOTIDE SEQUENCE</scope>
    <source>
        <strain evidence="2">Lh_38</strain>
    </source>
</reference>
<sequence length="76" mass="8271">MLIARSGRPHDGLLPSFQPHTTATRNVVTELARGGFTIAAGPAAAQLMLILREHDLPTEFYEAVAQRVQRGRMATS</sequence>
<gene>
    <name evidence="2" type="ORF">GS453_18080</name>
</gene>
<dbReference type="AlphaFoldDB" id="A0AAP2F4T3"/>
<evidence type="ECO:0000313" key="3">
    <source>
        <dbReference type="Proteomes" id="UP000738270"/>
    </source>
</evidence>
<protein>
    <submittedName>
        <fullName evidence="2">Uncharacterized protein</fullName>
    </submittedName>
</protein>
<name>A0AAP2F4T3_RHOHA</name>
<organism evidence="2 3">
    <name type="scientific">Rhodococcus hoagii</name>
    <name type="common">Corynebacterium equii</name>
    <dbReference type="NCBI Taxonomy" id="43767"/>
    <lineage>
        <taxon>Bacteria</taxon>
        <taxon>Bacillati</taxon>
        <taxon>Actinomycetota</taxon>
        <taxon>Actinomycetes</taxon>
        <taxon>Mycobacteriales</taxon>
        <taxon>Nocardiaceae</taxon>
        <taxon>Prescottella</taxon>
    </lineage>
</organism>
<feature type="region of interest" description="Disordered" evidence="1">
    <location>
        <begin position="1"/>
        <end position="20"/>
    </location>
</feature>
<evidence type="ECO:0000313" key="2">
    <source>
        <dbReference type="EMBL" id="MBM4628640.1"/>
    </source>
</evidence>
<evidence type="ECO:0000256" key="1">
    <source>
        <dbReference type="SAM" id="MobiDB-lite"/>
    </source>
</evidence>